<feature type="region of interest" description="Disordered" evidence="1">
    <location>
        <begin position="123"/>
        <end position="142"/>
    </location>
</feature>
<name>A0AAD4P4Q1_PERFH</name>
<evidence type="ECO:0000256" key="2">
    <source>
        <dbReference type="SAM" id="Phobius"/>
    </source>
</evidence>
<evidence type="ECO:0000313" key="3">
    <source>
        <dbReference type="EMBL" id="KAH6826704.1"/>
    </source>
</evidence>
<keyword evidence="2" id="KW-1133">Transmembrane helix</keyword>
<dbReference type="Proteomes" id="UP001190926">
    <property type="component" value="Unassembled WGS sequence"/>
</dbReference>
<keyword evidence="2" id="KW-0812">Transmembrane</keyword>
<evidence type="ECO:0000313" key="4">
    <source>
        <dbReference type="Proteomes" id="UP001190926"/>
    </source>
</evidence>
<keyword evidence="4" id="KW-1185">Reference proteome</keyword>
<evidence type="ECO:0000256" key="1">
    <source>
        <dbReference type="SAM" id="MobiDB-lite"/>
    </source>
</evidence>
<organism evidence="3 4">
    <name type="scientific">Perilla frutescens var. hirtella</name>
    <name type="common">Perilla citriodora</name>
    <name type="synonym">Perilla setoyensis</name>
    <dbReference type="NCBI Taxonomy" id="608512"/>
    <lineage>
        <taxon>Eukaryota</taxon>
        <taxon>Viridiplantae</taxon>
        <taxon>Streptophyta</taxon>
        <taxon>Embryophyta</taxon>
        <taxon>Tracheophyta</taxon>
        <taxon>Spermatophyta</taxon>
        <taxon>Magnoliopsida</taxon>
        <taxon>eudicotyledons</taxon>
        <taxon>Gunneridae</taxon>
        <taxon>Pentapetalae</taxon>
        <taxon>asterids</taxon>
        <taxon>lamiids</taxon>
        <taxon>Lamiales</taxon>
        <taxon>Lamiaceae</taxon>
        <taxon>Nepetoideae</taxon>
        <taxon>Elsholtzieae</taxon>
        <taxon>Perilla</taxon>
    </lineage>
</organism>
<dbReference type="PANTHER" id="PTHR34064:SF4">
    <property type="entry name" value="PROTEIN, PUTATIVE-RELATED"/>
    <property type="match status" value="1"/>
</dbReference>
<reference evidence="3 4" key="1">
    <citation type="journal article" date="2021" name="Nat. Commun.">
        <title>Incipient diploidization of the medicinal plant Perilla within 10,000 years.</title>
        <authorList>
            <person name="Zhang Y."/>
            <person name="Shen Q."/>
            <person name="Leng L."/>
            <person name="Zhang D."/>
            <person name="Chen S."/>
            <person name="Shi Y."/>
            <person name="Ning Z."/>
            <person name="Chen S."/>
        </authorList>
    </citation>
    <scope>NUCLEOTIDE SEQUENCE [LARGE SCALE GENOMIC DNA]</scope>
    <source>
        <strain evidence="4">cv. PC099</strain>
    </source>
</reference>
<dbReference type="EMBL" id="SDAM02000162">
    <property type="protein sequence ID" value="KAH6826704.1"/>
    <property type="molecule type" value="Genomic_DNA"/>
</dbReference>
<evidence type="ECO:0008006" key="5">
    <source>
        <dbReference type="Google" id="ProtNLM"/>
    </source>
</evidence>
<comment type="caution">
    <text evidence="3">The sequence shown here is derived from an EMBL/GenBank/DDBJ whole genome shotgun (WGS) entry which is preliminary data.</text>
</comment>
<feature type="transmembrane region" description="Helical" evidence="2">
    <location>
        <begin position="157"/>
        <end position="177"/>
    </location>
</feature>
<dbReference type="PANTHER" id="PTHR34064">
    <property type="entry name" value="OS04G0672300 PROTEIN"/>
    <property type="match status" value="1"/>
</dbReference>
<sequence length="190" mass="20506">MPPYSKPTHPRSIFENLGAQVEEMSVSDSFVVDIEGFSHLTETEINANSRVYSNHSKKGVIKGGGGEKKINSTAANQRTAAALEASTTATLHGGRASEKSVVAALGATDHATNPKIHHQISIKKGSLNSPPPESRQGVRRFRHRHSPSAWSIDPKKILMLFAILSSFGTVLLIYFTLSMSKLNGDDDGLN</sequence>
<accession>A0AAD4P4Q1</accession>
<proteinExistence type="predicted"/>
<dbReference type="AlphaFoldDB" id="A0AAD4P4Q1"/>
<keyword evidence="2" id="KW-0472">Membrane</keyword>
<protein>
    <recommendedName>
        <fullName evidence="5">Transmembrane protein</fullName>
    </recommendedName>
</protein>
<gene>
    <name evidence="3" type="ORF">C2S53_008900</name>
</gene>